<dbReference type="Proteomes" id="UP000502823">
    <property type="component" value="Unassembled WGS sequence"/>
</dbReference>
<dbReference type="OrthoDB" id="65569at2759"/>
<evidence type="ECO:0000256" key="4">
    <source>
        <dbReference type="RuleBase" id="RU003690"/>
    </source>
</evidence>
<evidence type="ECO:0000313" key="6">
    <source>
        <dbReference type="EMBL" id="GFG29762.1"/>
    </source>
</evidence>
<keyword evidence="7" id="KW-1185">Reference proteome</keyword>
<dbReference type="GO" id="GO:0008422">
    <property type="term" value="F:beta-glucosidase activity"/>
    <property type="evidence" value="ECO:0007669"/>
    <property type="project" value="TreeGrafter"/>
</dbReference>
<dbReference type="PANTHER" id="PTHR10353">
    <property type="entry name" value="GLYCOSYL HYDROLASE"/>
    <property type="match status" value="1"/>
</dbReference>
<comment type="similarity">
    <text evidence="1 4">Belongs to the glycosyl hydrolase 1 family.</text>
</comment>
<evidence type="ECO:0000256" key="5">
    <source>
        <dbReference type="SAM" id="SignalP"/>
    </source>
</evidence>
<dbReference type="InParanoid" id="A0A6L2PEX7"/>
<dbReference type="SUPFAM" id="SSF51445">
    <property type="entry name" value="(Trans)glycosidases"/>
    <property type="match status" value="1"/>
</dbReference>
<dbReference type="InterPro" id="IPR001360">
    <property type="entry name" value="Glyco_hydro_1"/>
</dbReference>
<keyword evidence="3" id="KW-0326">Glycosidase</keyword>
<comment type="caution">
    <text evidence="6">The sequence shown here is derived from an EMBL/GenBank/DDBJ whole genome shotgun (WGS) entry which is preliminary data.</text>
</comment>
<organism evidence="6 7">
    <name type="scientific">Coptotermes formosanus</name>
    <name type="common">Formosan subterranean termite</name>
    <dbReference type="NCBI Taxonomy" id="36987"/>
    <lineage>
        <taxon>Eukaryota</taxon>
        <taxon>Metazoa</taxon>
        <taxon>Ecdysozoa</taxon>
        <taxon>Arthropoda</taxon>
        <taxon>Hexapoda</taxon>
        <taxon>Insecta</taxon>
        <taxon>Pterygota</taxon>
        <taxon>Neoptera</taxon>
        <taxon>Polyneoptera</taxon>
        <taxon>Dictyoptera</taxon>
        <taxon>Blattodea</taxon>
        <taxon>Blattoidea</taxon>
        <taxon>Termitoidae</taxon>
        <taxon>Rhinotermitidae</taxon>
        <taxon>Coptotermes</taxon>
    </lineage>
</organism>
<dbReference type="Gene3D" id="3.20.20.80">
    <property type="entry name" value="Glycosidases"/>
    <property type="match status" value="2"/>
</dbReference>
<reference evidence="7" key="1">
    <citation type="submission" date="2020-01" db="EMBL/GenBank/DDBJ databases">
        <title>Draft genome sequence of the Termite Coptotermes fromosanus.</title>
        <authorList>
            <person name="Itakura S."/>
            <person name="Yosikawa Y."/>
            <person name="Umezawa K."/>
        </authorList>
    </citation>
    <scope>NUCLEOTIDE SEQUENCE [LARGE SCALE GENOMIC DNA]</scope>
</reference>
<dbReference type="EMBL" id="BLKM01003820">
    <property type="protein sequence ID" value="GFG29762.1"/>
    <property type="molecule type" value="Genomic_DNA"/>
</dbReference>
<evidence type="ECO:0000256" key="1">
    <source>
        <dbReference type="ARBA" id="ARBA00010838"/>
    </source>
</evidence>
<name>A0A6L2PEX7_COPFO</name>
<dbReference type="Pfam" id="PF00232">
    <property type="entry name" value="Glyco_hydro_1"/>
    <property type="match status" value="1"/>
</dbReference>
<evidence type="ECO:0000313" key="7">
    <source>
        <dbReference type="Proteomes" id="UP000502823"/>
    </source>
</evidence>
<keyword evidence="2" id="KW-0378">Hydrolase</keyword>
<evidence type="ECO:0000256" key="2">
    <source>
        <dbReference type="ARBA" id="ARBA00022801"/>
    </source>
</evidence>
<dbReference type="GO" id="GO:0005975">
    <property type="term" value="P:carbohydrate metabolic process"/>
    <property type="evidence" value="ECO:0007669"/>
    <property type="project" value="InterPro"/>
</dbReference>
<proteinExistence type="inferred from homology"/>
<dbReference type="PANTHER" id="PTHR10353:SF36">
    <property type="entry name" value="LP05116P"/>
    <property type="match status" value="1"/>
</dbReference>
<feature type="signal peptide" evidence="5">
    <location>
        <begin position="1"/>
        <end position="17"/>
    </location>
</feature>
<evidence type="ECO:0000256" key="3">
    <source>
        <dbReference type="ARBA" id="ARBA00023295"/>
    </source>
</evidence>
<accession>A0A6L2PEX7</accession>
<dbReference type="InterPro" id="IPR017853">
    <property type="entry name" value="GH"/>
</dbReference>
<sequence>MPGLLWYAGALLAWAKGGPPAEISTVTIPKNFMIGTATSAYQVEGAWNVSGKGVSIWDTYVHEHPNLIAGRSNGDIAADSYHQYLQDVAALKKLGVDFYRFSISWPRILPHGQVNVVNQAGIDYYNKLINELIRNKIEPMIAMYHWDLPQTLQDLGGWANPIMAEYFEDYARVLFSKFGDRVKWWITFVDPDITVKSYIPSWNKAPGVNSPHVGLYLAIHTLIQSHSRAHRLYNNEFRDTQKGKLGLFANPIYSSEGDYPQIISEELEKLSIAQGYPKSRLIKFTPEEVTNIKGTFDFLGLNYYTTRLVRAPQPTVDLMNAPDNNVNLIIDPKWPPSASPNLKVVPWGFRKLLNWIKRAYNNTPVLVTGNGFSDRGETEDTERIKYIIVSGTTSTVFSKYYVHSFYKRCP</sequence>
<dbReference type="AlphaFoldDB" id="A0A6L2PEX7"/>
<feature type="chain" id="PRO_5026702979" evidence="5">
    <location>
        <begin position="18"/>
        <end position="410"/>
    </location>
</feature>
<gene>
    <name evidence="6" type="ORF">Cfor_03334</name>
</gene>
<keyword evidence="5" id="KW-0732">Signal</keyword>
<protein>
    <submittedName>
        <fullName evidence="6">Uncharacterized protein</fullName>
    </submittedName>
</protein>